<evidence type="ECO:0000313" key="9">
    <source>
        <dbReference type="EMBL" id="GAK58123.1"/>
    </source>
</evidence>
<evidence type="ECO:0000256" key="2">
    <source>
        <dbReference type="ARBA" id="ARBA00029447"/>
    </source>
</evidence>
<dbReference type="Gene3D" id="1.10.287.950">
    <property type="entry name" value="Methyl-accepting chemotaxis protein"/>
    <property type="match status" value="1"/>
</dbReference>
<protein>
    <submittedName>
        <fullName evidence="9">Methyl-accepting chemotaxis sensory transducer</fullName>
    </submittedName>
</protein>
<dbReference type="AlphaFoldDB" id="A0A081C0L8"/>
<dbReference type="Pfam" id="PF00672">
    <property type="entry name" value="HAMP"/>
    <property type="match status" value="1"/>
</dbReference>
<name>A0A081C0L8_VECG1</name>
<dbReference type="InterPro" id="IPR051310">
    <property type="entry name" value="MCP_chemotaxis"/>
</dbReference>
<dbReference type="PROSITE" id="PS50111">
    <property type="entry name" value="CHEMOTAXIS_TRANSDUC_2"/>
    <property type="match status" value="1"/>
</dbReference>
<dbReference type="SUPFAM" id="SSF58104">
    <property type="entry name" value="Methyl-accepting chemotaxis protein (MCP) signaling domain"/>
    <property type="match status" value="1"/>
</dbReference>
<evidence type="ECO:0000256" key="6">
    <source>
        <dbReference type="SAM" id="Phobius"/>
    </source>
</evidence>
<dbReference type="SMART" id="SM00304">
    <property type="entry name" value="HAMP"/>
    <property type="match status" value="4"/>
</dbReference>
<dbReference type="Gene3D" id="1.20.120.1530">
    <property type="match status" value="2"/>
</dbReference>
<keyword evidence="10" id="KW-1185">Reference proteome</keyword>
<evidence type="ECO:0000256" key="4">
    <source>
        <dbReference type="SAM" id="Coils"/>
    </source>
</evidence>
<dbReference type="PROSITE" id="PS50885">
    <property type="entry name" value="HAMP"/>
    <property type="match status" value="3"/>
</dbReference>
<keyword evidence="4" id="KW-0175">Coiled coil</keyword>
<dbReference type="GO" id="GO:0006935">
    <property type="term" value="P:chemotaxis"/>
    <property type="evidence" value="ECO:0007669"/>
    <property type="project" value="UniProtKB-KW"/>
</dbReference>
<keyword evidence="6" id="KW-0812">Transmembrane</keyword>
<dbReference type="STRING" id="1499967.U27_05096"/>
<feature type="compositionally biased region" description="Polar residues" evidence="5">
    <location>
        <begin position="763"/>
        <end position="778"/>
    </location>
</feature>
<evidence type="ECO:0000256" key="1">
    <source>
        <dbReference type="ARBA" id="ARBA00022500"/>
    </source>
</evidence>
<comment type="similarity">
    <text evidence="2">Belongs to the methyl-accepting chemotaxis (MCP) protein family.</text>
</comment>
<feature type="region of interest" description="Disordered" evidence="5">
    <location>
        <begin position="532"/>
        <end position="559"/>
    </location>
</feature>
<evidence type="ECO:0000256" key="3">
    <source>
        <dbReference type="PROSITE-ProRule" id="PRU00284"/>
    </source>
</evidence>
<dbReference type="GO" id="GO:0007165">
    <property type="term" value="P:signal transduction"/>
    <property type="evidence" value="ECO:0007669"/>
    <property type="project" value="UniProtKB-KW"/>
</dbReference>
<dbReference type="SUPFAM" id="SSF158472">
    <property type="entry name" value="HAMP domain-like"/>
    <property type="match status" value="1"/>
</dbReference>
<dbReference type="Gene3D" id="3.30.450.20">
    <property type="entry name" value="PAS domain"/>
    <property type="match status" value="1"/>
</dbReference>
<dbReference type="InterPro" id="IPR004089">
    <property type="entry name" value="MCPsignal_dom"/>
</dbReference>
<sequence>MKIQMKLSLFIGLLLLILVVLMVLIGTGVINTIIYGLNTELLSLKLARQIEKIEATIKLLEESGVTGIAAYVQQAQTEILQQLQAEAETQTEEYYVLAIKEQKVLLQSKASQSNEQLYQQAFSPEVIEQMVSQKSGTRDYALGGIGHFTAYRYFETWDWLIGASLPKITMFQQRQAYLVKVGWAALIIFVVLLLLAYLMGKKLIVNPVVALANGAKAIVAGDFNQTLQIRQRDEIGALASAFQTMQTTIRQVLQDLQGLIQAIQEGRLTARGEIESYSGSWRDLIGGVNNLIEAFVDPITVTSAALARISIGDIPDKITAEYQGDFNITRHNLNELIDTMTQITNLAEQISAGNLTVEVRKRSEHDRLMEALEGMVARLTDVLQTVSTLIQAIRLGKLDVRGDVANMAGGWRDLVMGINEVVDAFAAPISTAATIIDQVAKGTIPPKISGEYQGDFNTLKENLNQLIDAMNAITSLAQKMSEGDLTVTLEERSAQDTLMQALNAMIQHLQSVVANVKETANTMVTISQELSSGAEQLSNGSSEQAASMEESSSSMEEMAANIRQNADNARETEKIAVQSAQYAEETGRVVTETVKAMQQIAQKIAIIEDIANQTRLLSLNATIEAARAQDHGKAFSVVASEVRQLSDVTKKAAEEINQLASSSLDISEKAGAMLATLVPSIRRTTELVLDISAASHEQHVGAEQINRAIQELDSVTQQNSTIAEETASAAEQLVNQAQQLQHAIAFFTIEESFQLKELKAMHQKTSSRSEQSKQQTRSPIRKVKGEETHAEPADSSPKPLRDHADDIDGKFERF</sequence>
<dbReference type="EMBL" id="DF820467">
    <property type="protein sequence ID" value="GAK58123.1"/>
    <property type="molecule type" value="Genomic_DNA"/>
</dbReference>
<evidence type="ECO:0000259" key="8">
    <source>
        <dbReference type="PROSITE" id="PS50885"/>
    </source>
</evidence>
<feature type="domain" description="HAMP" evidence="8">
    <location>
        <begin position="202"/>
        <end position="254"/>
    </location>
</feature>
<proteinExistence type="inferred from homology"/>
<evidence type="ECO:0000256" key="5">
    <source>
        <dbReference type="SAM" id="MobiDB-lite"/>
    </source>
</evidence>
<dbReference type="PANTHER" id="PTHR43531">
    <property type="entry name" value="PROTEIN ICFG"/>
    <property type="match status" value="1"/>
</dbReference>
<feature type="domain" description="Methyl-accepting transducer" evidence="7">
    <location>
        <begin position="519"/>
        <end position="734"/>
    </location>
</feature>
<feature type="compositionally biased region" description="Basic and acidic residues" evidence="5">
    <location>
        <begin position="799"/>
        <end position="814"/>
    </location>
</feature>
<feature type="transmembrane region" description="Helical" evidence="6">
    <location>
        <begin position="177"/>
        <end position="199"/>
    </location>
</feature>
<dbReference type="eggNOG" id="COG0840">
    <property type="taxonomic scope" value="Bacteria"/>
</dbReference>
<feature type="compositionally biased region" description="Basic and acidic residues" evidence="5">
    <location>
        <begin position="783"/>
        <end position="792"/>
    </location>
</feature>
<dbReference type="CDD" id="cd06225">
    <property type="entry name" value="HAMP"/>
    <property type="match status" value="3"/>
</dbReference>
<evidence type="ECO:0000313" key="10">
    <source>
        <dbReference type="Proteomes" id="UP000030661"/>
    </source>
</evidence>
<accession>A0A081C0L8</accession>
<dbReference type="Proteomes" id="UP000030661">
    <property type="component" value="Unassembled WGS sequence"/>
</dbReference>
<dbReference type="HOGENOM" id="CLU_000445_107_16_0"/>
<keyword evidence="6" id="KW-1133">Transmembrane helix</keyword>
<feature type="compositionally biased region" description="Low complexity" evidence="5">
    <location>
        <begin position="541"/>
        <end position="559"/>
    </location>
</feature>
<dbReference type="GO" id="GO:0005886">
    <property type="term" value="C:plasma membrane"/>
    <property type="evidence" value="ECO:0007669"/>
    <property type="project" value="TreeGrafter"/>
</dbReference>
<feature type="domain" description="HAMP" evidence="8">
    <location>
        <begin position="334"/>
        <end position="384"/>
    </location>
</feature>
<dbReference type="PANTHER" id="PTHR43531:SF11">
    <property type="entry name" value="METHYL-ACCEPTING CHEMOTAXIS PROTEIN 3"/>
    <property type="match status" value="1"/>
</dbReference>
<dbReference type="SMART" id="SM00283">
    <property type="entry name" value="MA"/>
    <property type="match status" value="1"/>
</dbReference>
<gene>
    <name evidence="9" type="ORF">U27_05096</name>
</gene>
<dbReference type="Pfam" id="PF00015">
    <property type="entry name" value="MCPsignal"/>
    <property type="match status" value="1"/>
</dbReference>
<reference evidence="9" key="1">
    <citation type="journal article" date="2015" name="PeerJ">
        <title>First genomic representation of candidate bacterial phylum KSB3 points to enhanced environmental sensing as a trigger of wastewater bulking.</title>
        <authorList>
            <person name="Sekiguchi Y."/>
            <person name="Ohashi A."/>
            <person name="Parks D.H."/>
            <person name="Yamauchi T."/>
            <person name="Tyson G.W."/>
            <person name="Hugenholtz P."/>
        </authorList>
    </citation>
    <scope>NUCLEOTIDE SEQUENCE [LARGE SCALE GENOMIC DNA]</scope>
</reference>
<feature type="domain" description="HAMP" evidence="8">
    <location>
        <begin position="464"/>
        <end position="514"/>
    </location>
</feature>
<dbReference type="Pfam" id="PF18947">
    <property type="entry name" value="HAMP_2"/>
    <property type="match status" value="2"/>
</dbReference>
<organism evidence="9">
    <name type="scientific">Vecturithrix granuli</name>
    <dbReference type="NCBI Taxonomy" id="1499967"/>
    <lineage>
        <taxon>Bacteria</taxon>
        <taxon>Candidatus Moduliflexota</taxon>
        <taxon>Candidatus Vecturitrichia</taxon>
        <taxon>Candidatus Vecturitrichales</taxon>
        <taxon>Candidatus Vecturitrichaceae</taxon>
        <taxon>Candidatus Vecturithrix</taxon>
    </lineage>
</organism>
<feature type="transmembrane region" description="Helical" evidence="6">
    <location>
        <begin position="12"/>
        <end position="37"/>
    </location>
</feature>
<keyword evidence="6" id="KW-0472">Membrane</keyword>
<feature type="coiled-coil region" evidence="4">
    <location>
        <begin position="705"/>
        <end position="750"/>
    </location>
</feature>
<keyword evidence="1" id="KW-0145">Chemotaxis</keyword>
<feature type="region of interest" description="Disordered" evidence="5">
    <location>
        <begin position="760"/>
        <end position="814"/>
    </location>
</feature>
<evidence type="ECO:0000259" key="7">
    <source>
        <dbReference type="PROSITE" id="PS50111"/>
    </source>
</evidence>
<dbReference type="GO" id="GO:0004888">
    <property type="term" value="F:transmembrane signaling receptor activity"/>
    <property type="evidence" value="ECO:0007669"/>
    <property type="project" value="TreeGrafter"/>
</dbReference>
<keyword evidence="3" id="KW-0807">Transducer</keyword>
<feature type="coiled-coil region" evidence="4">
    <location>
        <begin position="43"/>
        <end position="93"/>
    </location>
</feature>
<dbReference type="InterPro" id="IPR003660">
    <property type="entry name" value="HAMP_dom"/>
</dbReference>